<dbReference type="SMART" id="SM00342">
    <property type="entry name" value="HTH_ARAC"/>
    <property type="match status" value="1"/>
</dbReference>
<feature type="domain" description="HTH araC/xylS-type" evidence="5">
    <location>
        <begin position="174"/>
        <end position="275"/>
    </location>
</feature>
<sequence>MYTSTETEPTDRAQPQAQTQARSLAVTIRPADARRRPAAPGQRTVTVLLPDQGAVTIGGAQLTPGRLLIHDTADLSPFTMADGSVLTTFAIPRQVLPLTDRTLSAATGRALDTRSGVAALLTAFLRAGASNPAGPLACDRAAGHLIDLLTTLVIELSHQTTTPAAAPTDRTLLADIQWQINLHLGDPSLCPEAIAARHHISVRYLHKVFERENTTVSRWIRQRRLQECCRELSRTGHQSAKISSIAQRWGFANAAHFSRTFRAAYGLSPRAWRELLAAVAAPPAGGELPHGVRHP</sequence>
<evidence type="ECO:0000256" key="4">
    <source>
        <dbReference type="SAM" id="MobiDB-lite"/>
    </source>
</evidence>
<evidence type="ECO:0000313" key="6">
    <source>
        <dbReference type="EMBL" id="MBB4927965.1"/>
    </source>
</evidence>
<evidence type="ECO:0000256" key="1">
    <source>
        <dbReference type="ARBA" id="ARBA00023015"/>
    </source>
</evidence>
<evidence type="ECO:0000313" key="7">
    <source>
        <dbReference type="Proteomes" id="UP000540506"/>
    </source>
</evidence>
<dbReference type="EMBL" id="JACHJV010000002">
    <property type="protein sequence ID" value="MBB4927965.1"/>
    <property type="molecule type" value="Genomic_DNA"/>
</dbReference>
<organism evidence="6 7">
    <name type="scientific">Kitasatospora kifunensis</name>
    <name type="common">Streptomyces kifunensis</name>
    <dbReference type="NCBI Taxonomy" id="58351"/>
    <lineage>
        <taxon>Bacteria</taxon>
        <taxon>Bacillati</taxon>
        <taxon>Actinomycetota</taxon>
        <taxon>Actinomycetes</taxon>
        <taxon>Kitasatosporales</taxon>
        <taxon>Streptomycetaceae</taxon>
        <taxon>Kitasatospora</taxon>
    </lineage>
</organism>
<dbReference type="RefSeq" id="WP_281404205.1">
    <property type="nucleotide sequence ID" value="NZ_JACHJV010000002.1"/>
</dbReference>
<gene>
    <name evidence="6" type="ORF">FHR34_007060</name>
</gene>
<keyword evidence="3" id="KW-0804">Transcription</keyword>
<proteinExistence type="predicted"/>
<comment type="caution">
    <text evidence="6">The sequence shown here is derived from an EMBL/GenBank/DDBJ whole genome shotgun (WGS) entry which is preliminary data.</text>
</comment>
<dbReference type="Proteomes" id="UP000540506">
    <property type="component" value="Unassembled WGS sequence"/>
</dbReference>
<evidence type="ECO:0000256" key="3">
    <source>
        <dbReference type="ARBA" id="ARBA00023163"/>
    </source>
</evidence>
<dbReference type="PROSITE" id="PS01124">
    <property type="entry name" value="HTH_ARAC_FAMILY_2"/>
    <property type="match status" value="1"/>
</dbReference>
<dbReference type="InterPro" id="IPR018060">
    <property type="entry name" value="HTH_AraC"/>
</dbReference>
<protein>
    <submittedName>
        <fullName evidence="6">AraC-like DNA-binding protein</fullName>
    </submittedName>
</protein>
<reference evidence="6 7" key="1">
    <citation type="submission" date="2020-08" db="EMBL/GenBank/DDBJ databases">
        <title>Sequencing the genomes of 1000 actinobacteria strains.</title>
        <authorList>
            <person name="Klenk H.-P."/>
        </authorList>
    </citation>
    <scope>NUCLEOTIDE SEQUENCE [LARGE SCALE GENOMIC DNA]</scope>
    <source>
        <strain evidence="6 7">DSM 41654</strain>
    </source>
</reference>
<dbReference type="InterPro" id="IPR020449">
    <property type="entry name" value="Tscrpt_reg_AraC-type_HTH"/>
</dbReference>
<keyword evidence="7" id="KW-1185">Reference proteome</keyword>
<accession>A0A7W7R9Y6</accession>
<dbReference type="AlphaFoldDB" id="A0A7W7R9Y6"/>
<keyword evidence="1" id="KW-0805">Transcription regulation</keyword>
<dbReference type="PRINTS" id="PR00032">
    <property type="entry name" value="HTHARAC"/>
</dbReference>
<dbReference type="InterPro" id="IPR009057">
    <property type="entry name" value="Homeodomain-like_sf"/>
</dbReference>
<dbReference type="SUPFAM" id="SSF46689">
    <property type="entry name" value="Homeodomain-like"/>
    <property type="match status" value="1"/>
</dbReference>
<dbReference type="GO" id="GO:0043565">
    <property type="term" value="F:sequence-specific DNA binding"/>
    <property type="evidence" value="ECO:0007669"/>
    <property type="project" value="InterPro"/>
</dbReference>
<dbReference type="Pfam" id="PF12833">
    <property type="entry name" value="HTH_18"/>
    <property type="match status" value="1"/>
</dbReference>
<dbReference type="PANTHER" id="PTHR43280:SF31">
    <property type="entry name" value="TRANSCRIPTIONAL REGULATORY PROTEIN"/>
    <property type="match status" value="1"/>
</dbReference>
<name>A0A7W7R9Y6_KITKI</name>
<keyword evidence="2 6" id="KW-0238">DNA-binding</keyword>
<dbReference type="GO" id="GO:0003700">
    <property type="term" value="F:DNA-binding transcription factor activity"/>
    <property type="evidence" value="ECO:0007669"/>
    <property type="project" value="InterPro"/>
</dbReference>
<dbReference type="Gene3D" id="1.10.10.60">
    <property type="entry name" value="Homeodomain-like"/>
    <property type="match status" value="1"/>
</dbReference>
<feature type="region of interest" description="Disordered" evidence="4">
    <location>
        <begin position="1"/>
        <end position="22"/>
    </location>
</feature>
<evidence type="ECO:0000259" key="5">
    <source>
        <dbReference type="PROSITE" id="PS01124"/>
    </source>
</evidence>
<dbReference type="PANTHER" id="PTHR43280">
    <property type="entry name" value="ARAC-FAMILY TRANSCRIPTIONAL REGULATOR"/>
    <property type="match status" value="1"/>
</dbReference>
<evidence type="ECO:0000256" key="2">
    <source>
        <dbReference type="ARBA" id="ARBA00023125"/>
    </source>
</evidence>